<evidence type="ECO:0000313" key="1">
    <source>
        <dbReference type="EMBL" id="KAI4355667.1"/>
    </source>
</evidence>
<reference evidence="1 2" key="1">
    <citation type="journal article" date="2022" name="DNA Res.">
        <title>Chromosomal-level genome assembly of the orchid tree Bauhinia variegata (Leguminosae; Cercidoideae) supports the allotetraploid origin hypothesis of Bauhinia.</title>
        <authorList>
            <person name="Zhong Y."/>
            <person name="Chen Y."/>
            <person name="Zheng D."/>
            <person name="Pang J."/>
            <person name="Liu Y."/>
            <person name="Luo S."/>
            <person name="Meng S."/>
            <person name="Qian L."/>
            <person name="Wei D."/>
            <person name="Dai S."/>
            <person name="Zhou R."/>
        </authorList>
    </citation>
    <scope>NUCLEOTIDE SEQUENCE [LARGE SCALE GENOMIC DNA]</scope>
    <source>
        <strain evidence="1">BV-YZ2020</strain>
    </source>
</reference>
<protein>
    <submittedName>
        <fullName evidence="1">Uncharacterized protein</fullName>
    </submittedName>
</protein>
<accession>A0ACB9Q6J7</accession>
<organism evidence="1 2">
    <name type="scientific">Bauhinia variegata</name>
    <name type="common">Purple orchid tree</name>
    <name type="synonym">Phanera variegata</name>
    <dbReference type="NCBI Taxonomy" id="167791"/>
    <lineage>
        <taxon>Eukaryota</taxon>
        <taxon>Viridiplantae</taxon>
        <taxon>Streptophyta</taxon>
        <taxon>Embryophyta</taxon>
        <taxon>Tracheophyta</taxon>
        <taxon>Spermatophyta</taxon>
        <taxon>Magnoliopsida</taxon>
        <taxon>eudicotyledons</taxon>
        <taxon>Gunneridae</taxon>
        <taxon>Pentapetalae</taxon>
        <taxon>rosids</taxon>
        <taxon>fabids</taxon>
        <taxon>Fabales</taxon>
        <taxon>Fabaceae</taxon>
        <taxon>Cercidoideae</taxon>
        <taxon>Cercideae</taxon>
        <taxon>Bauhiniinae</taxon>
        <taxon>Bauhinia</taxon>
    </lineage>
</organism>
<keyword evidence="2" id="KW-1185">Reference proteome</keyword>
<evidence type="ECO:0000313" key="2">
    <source>
        <dbReference type="Proteomes" id="UP000828941"/>
    </source>
</evidence>
<sequence>MGFTTGSSCFLQHPFYQFPLPSSQSNFWTRNAQTRWKFIAPMACLHHQDPNEGDFCNKRTVIIMGIAVPPLLGLEARALEEFATKEDDVKAAEDNKKAETVPKTDRQSNPPLSLLNGIGTYVFGVLAALYALVQKAKASADATIETVNSKLKQKDELIVALKRDYESKLVDEQEERTKQLGKANEELQALLNRLNLEKSTTNRLGKELNSQKSFIVELKLQVDSLESKLSKTDADNKDLEETLKERKELIKTLEERINLLNSELKDNEGVTQNLSSSLAAKELELDNLNSSYKLTKDELSHYHLQVQDLKAERLKIQEELEGKESLLNELNARVISLALENNDSRRKLDLMEQEYNEKKVALEAKLFKKTEEELHNLTELLELAQNDASRNEVTIADLKQERGILKESLDNESKNLKDLKYELQITQENLQESRNEVAELEKQLIESNRSLEELELEVSKISAELTDVRESLQRSLDDEKLGTEMLTSELRRAKDQLKKTEKELQCASHEQRAALEIRDSLQRELVDVCKKAETAAENLKEEKKLVASLNKELQALEKQILEDKEARKSLDMDLEEATRALDEMNRNALILSGELVNANSLISDLEKEKEVLYRFLTEQKNASKAAQENIEDAHNLIMKLGSERDNLENRGKKLEEELASAKVEILRLRNLINSSKVVVNNEKQQREEGESNVAILFEKVRCVSSKSSLPKNWVCFQQSLLPDLGTKEAWFDFGQRGISIRVIQGLNVTSLI</sequence>
<name>A0ACB9Q6J7_BAUVA</name>
<dbReference type="Proteomes" id="UP000828941">
    <property type="component" value="Chromosome 2"/>
</dbReference>
<proteinExistence type="predicted"/>
<dbReference type="EMBL" id="CM039427">
    <property type="protein sequence ID" value="KAI4355667.1"/>
    <property type="molecule type" value="Genomic_DNA"/>
</dbReference>
<comment type="caution">
    <text evidence="1">The sequence shown here is derived from an EMBL/GenBank/DDBJ whole genome shotgun (WGS) entry which is preliminary data.</text>
</comment>
<gene>
    <name evidence="1" type="ORF">L6164_004416</name>
</gene>